<dbReference type="GeneID" id="90072000"/>
<name>A0AAV5QHC8_9ASCO</name>
<comment type="caution">
    <text evidence="1">The sequence shown here is derived from an EMBL/GenBank/DDBJ whole genome shotgun (WGS) entry which is preliminary data.</text>
</comment>
<evidence type="ECO:0000313" key="1">
    <source>
        <dbReference type="EMBL" id="GMM34021.1"/>
    </source>
</evidence>
<protein>
    <submittedName>
        <fullName evidence="1">Uncharacterized protein</fullName>
    </submittedName>
</protein>
<accession>A0AAV5QHC8</accession>
<evidence type="ECO:0000313" key="2">
    <source>
        <dbReference type="Proteomes" id="UP001360560"/>
    </source>
</evidence>
<dbReference type="AlphaFoldDB" id="A0AAV5QHC8"/>
<gene>
    <name evidence="1" type="ORF">DASC09_013460</name>
</gene>
<keyword evidence="2" id="KW-1185">Reference proteome</keyword>
<reference evidence="1 2" key="1">
    <citation type="journal article" date="2023" name="Elife">
        <title>Identification of key yeast species and microbe-microbe interactions impacting larval growth of Drosophila in the wild.</title>
        <authorList>
            <person name="Mure A."/>
            <person name="Sugiura Y."/>
            <person name="Maeda R."/>
            <person name="Honda K."/>
            <person name="Sakurai N."/>
            <person name="Takahashi Y."/>
            <person name="Watada M."/>
            <person name="Katoh T."/>
            <person name="Gotoh A."/>
            <person name="Gotoh Y."/>
            <person name="Taniguchi I."/>
            <person name="Nakamura K."/>
            <person name="Hayashi T."/>
            <person name="Katayama T."/>
            <person name="Uemura T."/>
            <person name="Hattori Y."/>
        </authorList>
    </citation>
    <scope>NUCLEOTIDE SEQUENCE [LARGE SCALE GENOMIC DNA]</scope>
    <source>
        <strain evidence="1 2">SC-9</strain>
    </source>
</reference>
<organism evidence="1 2">
    <name type="scientific">Saccharomycopsis crataegensis</name>
    <dbReference type="NCBI Taxonomy" id="43959"/>
    <lineage>
        <taxon>Eukaryota</taxon>
        <taxon>Fungi</taxon>
        <taxon>Dikarya</taxon>
        <taxon>Ascomycota</taxon>
        <taxon>Saccharomycotina</taxon>
        <taxon>Saccharomycetes</taxon>
        <taxon>Saccharomycopsidaceae</taxon>
        <taxon>Saccharomycopsis</taxon>
    </lineage>
</organism>
<proteinExistence type="predicted"/>
<dbReference type="EMBL" id="BTFZ01000002">
    <property type="protein sequence ID" value="GMM34021.1"/>
    <property type="molecule type" value="Genomic_DNA"/>
</dbReference>
<dbReference type="Proteomes" id="UP001360560">
    <property type="component" value="Unassembled WGS sequence"/>
</dbReference>
<sequence length="69" mass="7492">MSDFSSSGTAVVLWVVEIYGVGNAVTDKDLMLIRFDYEEDRDDIDIASGVAEGAVETSVMSKENSKKAE</sequence>
<dbReference type="RefSeq" id="XP_064851021.1">
    <property type="nucleotide sequence ID" value="XM_064994949.1"/>
</dbReference>